<dbReference type="RefSeq" id="WP_088916973.1">
    <property type="nucleotide sequence ID" value="NZ_CP018632.1"/>
</dbReference>
<gene>
    <name evidence="1" type="ORF">IMCC3135_07180</name>
</gene>
<dbReference type="Gene3D" id="3.60.15.10">
    <property type="entry name" value="Ribonuclease Z/Hydroxyacylglutathione hydrolase-like"/>
    <property type="match status" value="1"/>
</dbReference>
<proteinExistence type="predicted"/>
<dbReference type="SUPFAM" id="SSF56281">
    <property type="entry name" value="Metallo-hydrolase/oxidoreductase"/>
    <property type="match status" value="1"/>
</dbReference>
<dbReference type="Pfam" id="PF13483">
    <property type="entry name" value="Lactamase_B_3"/>
    <property type="match status" value="1"/>
</dbReference>
<evidence type="ECO:0000313" key="1">
    <source>
        <dbReference type="EMBL" id="ASJ71542.1"/>
    </source>
</evidence>
<dbReference type="InterPro" id="IPR050114">
    <property type="entry name" value="UPF0173_UPF0282_UlaG_hydrolase"/>
</dbReference>
<dbReference type="AlphaFoldDB" id="A0A2Z2NJH3"/>
<organism evidence="1 2">
    <name type="scientific">Granulosicoccus antarcticus IMCC3135</name>
    <dbReference type="NCBI Taxonomy" id="1192854"/>
    <lineage>
        <taxon>Bacteria</taxon>
        <taxon>Pseudomonadati</taxon>
        <taxon>Pseudomonadota</taxon>
        <taxon>Gammaproteobacteria</taxon>
        <taxon>Chromatiales</taxon>
        <taxon>Granulosicoccaceae</taxon>
        <taxon>Granulosicoccus</taxon>
    </lineage>
</organism>
<dbReference type="PANTHER" id="PTHR43546">
    <property type="entry name" value="UPF0173 METAL-DEPENDENT HYDROLASE MJ1163-RELATED"/>
    <property type="match status" value="1"/>
</dbReference>
<dbReference type="InterPro" id="IPR006311">
    <property type="entry name" value="TAT_signal"/>
</dbReference>
<dbReference type="Proteomes" id="UP000250079">
    <property type="component" value="Chromosome"/>
</dbReference>
<evidence type="ECO:0000313" key="2">
    <source>
        <dbReference type="Proteomes" id="UP000250079"/>
    </source>
</evidence>
<dbReference type="EMBL" id="CP018632">
    <property type="protein sequence ID" value="ASJ71542.1"/>
    <property type="molecule type" value="Genomic_DNA"/>
</dbReference>
<reference evidence="1 2" key="1">
    <citation type="submission" date="2016-12" db="EMBL/GenBank/DDBJ databases">
        <authorList>
            <person name="Song W.-J."/>
            <person name="Kurnit D.M."/>
        </authorList>
    </citation>
    <scope>NUCLEOTIDE SEQUENCE [LARGE SCALE GENOMIC DNA]</scope>
    <source>
        <strain evidence="1 2">IMCC3135</strain>
    </source>
</reference>
<dbReference type="KEGG" id="gai:IMCC3135_07180"/>
<protein>
    <recommendedName>
        <fullName evidence="3">Metallo-beta-lactamase domain-containing protein</fullName>
    </recommendedName>
</protein>
<dbReference type="PANTHER" id="PTHR43546:SF3">
    <property type="entry name" value="UPF0173 METAL-DEPENDENT HYDROLASE MJ1163"/>
    <property type="match status" value="1"/>
</dbReference>
<dbReference type="InterPro" id="IPR036866">
    <property type="entry name" value="RibonucZ/Hydroxyglut_hydro"/>
</dbReference>
<sequence length="258" mass="27748">MSISRRNALKIGMTTLGGLYAASPLSRMVFAQDAAADTFNTANGSVSVHPVSHASFVLQTPGGVIYNDPVGGAELYSQLPAADLILITHEHSDHYDVDTLNALMGENTQLLTNPAVLEMLPGELKERASAIGNGDSTEILKVGIEAIPAYNLTEERLKYHPKGRDNGYLLTVDGMRVYIAADTEATPEMRGLSDIQLAFVPMNLPYTMGVEQAAEGVADFAPAAVYPYHYKGSDIDAFEKLVNAANADIKVMRGPWYG</sequence>
<accession>A0A2Z2NJH3</accession>
<evidence type="ECO:0008006" key="3">
    <source>
        <dbReference type="Google" id="ProtNLM"/>
    </source>
</evidence>
<keyword evidence="2" id="KW-1185">Reference proteome</keyword>
<dbReference type="PROSITE" id="PS51318">
    <property type="entry name" value="TAT"/>
    <property type="match status" value="1"/>
</dbReference>
<dbReference type="OrthoDB" id="9805728at2"/>
<name>A0A2Z2NJH3_9GAMM</name>